<dbReference type="RefSeq" id="WP_013915833.1">
    <property type="nucleotide sequence ID" value="NC_015690.1"/>
</dbReference>
<evidence type="ECO:0000256" key="5">
    <source>
        <dbReference type="ARBA" id="ARBA00023295"/>
    </source>
</evidence>
<sequence>MKELQTRLQAKPFYLNEEQIRWVEATLSGMTMEEKIGQLFCLIGYTSNEGYLKNLAQNVKIGGLMCRQMPAAEVIDTVRILQENAQIPLLISANLESGGSGIAKEGTVFGSPLQVAATDDDGMAYRLGVVCGREGAAVGANWAFSPIVDIDYNFRNPITNTRTFGSDPERVRRMGVQFVKGLQENGVAASIKHFPGDGLDERDQHLVTTVNDMDCEAWDATYGAVFRDCIEAGAMSVMIGHIMQPAYSRKLSPGIRDEDILPASLSYEITTKLLKEELGFNGLVITDSTTMAGMVIPMPRSQSVPRTIAAGCDMFLFTRNFEEDYGYMKQGVADGIITEERLNDAVTKILAMKAALHLPQKKAEGTIVPSPERAGEILGAEEHRQWADACADRSVTLVKEEAGVLPISPAKYRKVLLYGIETTGGFFEAKESAAGIIKAKLEKEGFTVDLFNPNRGMEGMMVPYSEVKDNYDLILYIVNLATKSNQTVVRIEWAFPMGANVPIYMSSVPTVFVSVENPYHLLDVPRVRTYINTYNSAEHTLDALIDKLTGRSGFHGKSPVDPFCGKWDARLS</sequence>
<reference evidence="7 8" key="2">
    <citation type="journal article" date="2013" name="Genome Announc.">
        <title>Genome Sequence of Growth-Improving Paenibacillus mucilaginosus Strain KNP414.</title>
        <authorList>
            <person name="Lu J.J."/>
            <person name="Wang J.F."/>
            <person name="Hu X.F."/>
        </authorList>
    </citation>
    <scope>NUCLEOTIDE SEQUENCE [LARGE SCALE GENOMIC DNA]</scope>
    <source>
        <strain evidence="7 8">KNP414</strain>
    </source>
</reference>
<keyword evidence="4" id="KW-0378">Hydrolase</keyword>
<dbReference type="GO" id="GO:0009254">
    <property type="term" value="P:peptidoglycan turnover"/>
    <property type="evidence" value="ECO:0007669"/>
    <property type="project" value="TreeGrafter"/>
</dbReference>
<evidence type="ECO:0000313" key="8">
    <source>
        <dbReference type="Proteomes" id="UP000006620"/>
    </source>
</evidence>
<evidence type="ECO:0000313" key="7">
    <source>
        <dbReference type="EMBL" id="AEI40672.1"/>
    </source>
</evidence>
<evidence type="ECO:0000256" key="4">
    <source>
        <dbReference type="ARBA" id="ARBA00022801"/>
    </source>
</evidence>
<dbReference type="AlphaFoldDB" id="F8F4U2"/>
<dbReference type="SUPFAM" id="SSF51445">
    <property type="entry name" value="(Trans)glycosidases"/>
    <property type="match status" value="1"/>
</dbReference>
<reference evidence="8" key="1">
    <citation type="submission" date="2011-06" db="EMBL/GenBank/DDBJ databases">
        <title>Complete genome sequence of Paenibacillus mucilaginosus KNP414.</title>
        <authorList>
            <person name="Wang J."/>
            <person name="Hu S."/>
            <person name="Hu X."/>
            <person name="Zhang B."/>
            <person name="Dong D."/>
            <person name="Zhang S."/>
            <person name="Zhao K."/>
            <person name="Wu D."/>
        </authorList>
    </citation>
    <scope>NUCLEOTIDE SEQUENCE [LARGE SCALE GENOMIC DNA]</scope>
    <source>
        <strain evidence="8">KNP414</strain>
    </source>
</reference>
<dbReference type="InterPro" id="IPR001764">
    <property type="entry name" value="Glyco_hydro_3_N"/>
</dbReference>
<evidence type="ECO:0000256" key="1">
    <source>
        <dbReference type="ARBA" id="ARBA00001231"/>
    </source>
</evidence>
<dbReference type="KEGG" id="pms:KNP414_02111"/>
<dbReference type="GO" id="GO:0004563">
    <property type="term" value="F:beta-N-acetylhexosaminidase activity"/>
    <property type="evidence" value="ECO:0007669"/>
    <property type="project" value="UniProtKB-EC"/>
</dbReference>
<proteinExistence type="inferred from homology"/>
<evidence type="ECO:0000259" key="6">
    <source>
        <dbReference type="Pfam" id="PF00933"/>
    </source>
</evidence>
<name>F8F4U2_PAEMK</name>
<feature type="domain" description="Glycoside hydrolase family 3 N-terminal" evidence="6">
    <location>
        <begin position="31"/>
        <end position="351"/>
    </location>
</feature>
<evidence type="ECO:0000256" key="3">
    <source>
        <dbReference type="ARBA" id="ARBA00012663"/>
    </source>
</evidence>
<dbReference type="InterPro" id="IPR036962">
    <property type="entry name" value="Glyco_hydro_3_N_sf"/>
</dbReference>
<protein>
    <recommendedName>
        <fullName evidence="3">beta-N-acetylhexosaminidase</fullName>
        <ecNumber evidence="3">3.2.1.52</ecNumber>
    </recommendedName>
</protein>
<dbReference type="Gene3D" id="3.20.20.300">
    <property type="entry name" value="Glycoside hydrolase, family 3, N-terminal domain"/>
    <property type="match status" value="1"/>
</dbReference>
<dbReference type="Gene3D" id="3.40.50.1700">
    <property type="entry name" value="Glycoside hydrolase family 3 C-terminal domain"/>
    <property type="match status" value="1"/>
</dbReference>
<gene>
    <name evidence="7" type="primary">nag3</name>
    <name evidence="7" type="ordered locus">KNP414_02111</name>
</gene>
<dbReference type="PROSITE" id="PS00775">
    <property type="entry name" value="GLYCOSYL_HYDROL_F3"/>
    <property type="match status" value="1"/>
</dbReference>
<dbReference type="HOGENOM" id="CLU_008392_5_3_9"/>
<dbReference type="EC" id="3.2.1.52" evidence="3"/>
<organism evidence="7 8">
    <name type="scientific">Paenibacillus mucilaginosus (strain KNP414)</name>
    <dbReference type="NCBI Taxonomy" id="1036673"/>
    <lineage>
        <taxon>Bacteria</taxon>
        <taxon>Bacillati</taxon>
        <taxon>Bacillota</taxon>
        <taxon>Bacilli</taxon>
        <taxon>Bacillales</taxon>
        <taxon>Paenibacillaceae</taxon>
        <taxon>Paenibacillus</taxon>
    </lineage>
</organism>
<keyword evidence="5" id="KW-0326">Glycosidase</keyword>
<evidence type="ECO:0000256" key="2">
    <source>
        <dbReference type="ARBA" id="ARBA00005336"/>
    </source>
</evidence>
<accession>F8F4U2</accession>
<dbReference type="InterPro" id="IPR017853">
    <property type="entry name" value="GH"/>
</dbReference>
<dbReference type="Proteomes" id="UP000006620">
    <property type="component" value="Chromosome"/>
</dbReference>
<dbReference type="InterPro" id="IPR019800">
    <property type="entry name" value="Glyco_hydro_3_AS"/>
</dbReference>
<dbReference type="EMBL" id="CP002869">
    <property type="protein sequence ID" value="AEI40672.1"/>
    <property type="molecule type" value="Genomic_DNA"/>
</dbReference>
<dbReference type="Pfam" id="PF00933">
    <property type="entry name" value="Glyco_hydro_3"/>
    <property type="match status" value="1"/>
</dbReference>
<dbReference type="PANTHER" id="PTHR30480:SF13">
    <property type="entry name" value="BETA-HEXOSAMINIDASE"/>
    <property type="match status" value="1"/>
</dbReference>
<dbReference type="PRINTS" id="PR00133">
    <property type="entry name" value="GLHYDRLASE3"/>
</dbReference>
<dbReference type="PANTHER" id="PTHR30480">
    <property type="entry name" value="BETA-HEXOSAMINIDASE-RELATED"/>
    <property type="match status" value="1"/>
</dbReference>
<dbReference type="InterPro" id="IPR036881">
    <property type="entry name" value="Glyco_hydro_3_C_sf"/>
</dbReference>
<dbReference type="InterPro" id="IPR050226">
    <property type="entry name" value="NagZ_Beta-hexosaminidase"/>
</dbReference>
<dbReference type="PATRIC" id="fig|1036673.3.peg.1894"/>
<dbReference type="GO" id="GO:0005975">
    <property type="term" value="P:carbohydrate metabolic process"/>
    <property type="evidence" value="ECO:0007669"/>
    <property type="project" value="InterPro"/>
</dbReference>
<comment type="similarity">
    <text evidence="2">Belongs to the glycosyl hydrolase 3 family.</text>
</comment>
<comment type="catalytic activity">
    <reaction evidence="1">
        <text>Hydrolysis of terminal non-reducing N-acetyl-D-hexosamine residues in N-acetyl-beta-D-hexosaminides.</text>
        <dbReference type="EC" id="3.2.1.52"/>
    </reaction>
</comment>